<accession>A0A9D1M1X8</accession>
<feature type="domain" description="Glycosyl transferase family 1" evidence="1">
    <location>
        <begin position="2"/>
        <end position="115"/>
    </location>
</feature>
<dbReference type="InterPro" id="IPR001296">
    <property type="entry name" value="Glyco_trans_1"/>
</dbReference>
<gene>
    <name evidence="2" type="ORF">IAB70_06050</name>
</gene>
<dbReference type="Pfam" id="PF00534">
    <property type="entry name" value="Glycos_transf_1"/>
    <property type="match status" value="1"/>
</dbReference>
<dbReference type="EMBL" id="DVNH01000047">
    <property type="protein sequence ID" value="HIU52154.1"/>
    <property type="molecule type" value="Genomic_DNA"/>
</dbReference>
<protein>
    <submittedName>
        <fullName evidence="2">Glycosyltransferase</fullName>
    </submittedName>
</protein>
<dbReference type="GO" id="GO:0016757">
    <property type="term" value="F:glycosyltransferase activity"/>
    <property type="evidence" value="ECO:0007669"/>
    <property type="project" value="InterPro"/>
</dbReference>
<evidence type="ECO:0000313" key="3">
    <source>
        <dbReference type="Proteomes" id="UP000824093"/>
    </source>
</evidence>
<organism evidence="2 3">
    <name type="scientific">Candidatus Merdicola faecigallinarum</name>
    <dbReference type="NCBI Taxonomy" id="2840862"/>
    <lineage>
        <taxon>Bacteria</taxon>
        <taxon>Bacillati</taxon>
        <taxon>Bacillota</taxon>
        <taxon>Clostridia</taxon>
        <taxon>Candidatus Merdicola</taxon>
    </lineage>
</organism>
<evidence type="ECO:0000313" key="2">
    <source>
        <dbReference type="EMBL" id="HIU52154.1"/>
    </source>
</evidence>
<name>A0A9D1M1X8_9FIRM</name>
<dbReference type="PANTHER" id="PTHR12526">
    <property type="entry name" value="GLYCOSYLTRANSFERASE"/>
    <property type="match status" value="1"/>
</dbReference>
<comment type="caution">
    <text evidence="2">The sequence shown here is derived from an EMBL/GenBank/DDBJ whole genome shotgun (WGS) entry which is preliminary data.</text>
</comment>
<dbReference type="Gene3D" id="3.40.50.2000">
    <property type="entry name" value="Glycogen Phosphorylase B"/>
    <property type="match status" value="1"/>
</dbReference>
<reference evidence="2" key="2">
    <citation type="journal article" date="2021" name="PeerJ">
        <title>Extensive microbial diversity within the chicken gut microbiome revealed by metagenomics and culture.</title>
        <authorList>
            <person name="Gilroy R."/>
            <person name="Ravi A."/>
            <person name="Getino M."/>
            <person name="Pursley I."/>
            <person name="Horton D.L."/>
            <person name="Alikhan N.F."/>
            <person name="Baker D."/>
            <person name="Gharbi K."/>
            <person name="Hall N."/>
            <person name="Watson M."/>
            <person name="Adriaenssens E.M."/>
            <person name="Foster-Nyarko E."/>
            <person name="Jarju S."/>
            <person name="Secka A."/>
            <person name="Antonio M."/>
            <person name="Oren A."/>
            <person name="Chaudhuri R.R."/>
            <person name="La Ragione R."/>
            <person name="Hildebrand F."/>
            <person name="Pallen M.J."/>
        </authorList>
    </citation>
    <scope>NUCLEOTIDE SEQUENCE</scope>
    <source>
        <strain evidence="2">CHK195-15760</strain>
    </source>
</reference>
<dbReference type="Proteomes" id="UP000824093">
    <property type="component" value="Unassembled WGS sequence"/>
</dbReference>
<reference evidence="2" key="1">
    <citation type="submission" date="2020-10" db="EMBL/GenBank/DDBJ databases">
        <authorList>
            <person name="Gilroy R."/>
        </authorList>
    </citation>
    <scope>NUCLEOTIDE SEQUENCE</scope>
    <source>
        <strain evidence="2">CHK195-15760</strain>
    </source>
</reference>
<proteinExistence type="predicted"/>
<dbReference type="SUPFAM" id="SSF53756">
    <property type="entry name" value="UDP-Glycosyltransferase/glycogen phosphorylase"/>
    <property type="match status" value="1"/>
</dbReference>
<evidence type="ECO:0000259" key="1">
    <source>
        <dbReference type="Pfam" id="PF00534"/>
    </source>
</evidence>
<sequence>MGEERKRIENEVRKLNLEKQIFFLGIRKDIGELLSAMDIFILPSLYEGAPLSLIEAQTNGIDSVVTKNISKEVLINPNVIPLELNEEKWIKKVQEILQRGTKIERRETFYKNIRNEKYDSKETTELFQEKYYDLGVKYGSTRDKKQRKFNN</sequence>
<dbReference type="AlphaFoldDB" id="A0A9D1M1X8"/>